<evidence type="ECO:0000313" key="1">
    <source>
        <dbReference type="EMBL" id="KAG9063086.1"/>
    </source>
</evidence>
<proteinExistence type="predicted"/>
<accession>A0A9P8BPN5</accession>
<dbReference type="EMBL" id="JAHRHY010000017">
    <property type="protein sequence ID" value="KAG9063086.1"/>
    <property type="molecule type" value="Genomic_DNA"/>
</dbReference>
<evidence type="ECO:0000313" key="2">
    <source>
        <dbReference type="Proteomes" id="UP000707451"/>
    </source>
</evidence>
<gene>
    <name evidence="1" type="ORF">KI688_004686</name>
</gene>
<reference evidence="1" key="1">
    <citation type="submission" date="2021-06" db="EMBL/GenBank/DDBJ databases">
        <title>Genome Sequence of Mortierella hyaline Strain SCG-10, a Cold-Adapted, Nitrate-Reducing Fungus Isolated from Soil in Minnesota, USA.</title>
        <authorList>
            <person name="Aldossari N."/>
        </authorList>
    </citation>
    <scope>NUCLEOTIDE SEQUENCE</scope>
    <source>
        <strain evidence="1">SCG-10</strain>
    </source>
</reference>
<dbReference type="AlphaFoldDB" id="A0A9P8BPN5"/>
<protein>
    <submittedName>
        <fullName evidence="1">Uncharacterized protein</fullName>
    </submittedName>
</protein>
<keyword evidence="2" id="KW-1185">Reference proteome</keyword>
<organism evidence="1 2">
    <name type="scientific">Linnemannia hyalina</name>
    <dbReference type="NCBI Taxonomy" id="64524"/>
    <lineage>
        <taxon>Eukaryota</taxon>
        <taxon>Fungi</taxon>
        <taxon>Fungi incertae sedis</taxon>
        <taxon>Mucoromycota</taxon>
        <taxon>Mortierellomycotina</taxon>
        <taxon>Mortierellomycetes</taxon>
        <taxon>Mortierellales</taxon>
        <taxon>Mortierellaceae</taxon>
        <taxon>Linnemannia</taxon>
    </lineage>
</organism>
<dbReference type="Proteomes" id="UP000707451">
    <property type="component" value="Unassembled WGS sequence"/>
</dbReference>
<sequence>MLIKVTILTDRAALPEADDGVLKIEDEESFHANPFYTCETTDLGKTIEQFAINEQWQPVQDDNDPRFRVFDEPPGTPRPPWLPEFMVYARKRRSNYKKAVSEGRWNLRCEI</sequence>
<comment type="caution">
    <text evidence="1">The sequence shown here is derived from an EMBL/GenBank/DDBJ whole genome shotgun (WGS) entry which is preliminary data.</text>
</comment>
<dbReference type="OrthoDB" id="2394716at2759"/>
<name>A0A9P8BPN5_9FUNG</name>